<dbReference type="Proteomes" id="UP000678393">
    <property type="component" value="Unassembled WGS sequence"/>
</dbReference>
<feature type="coiled-coil region" evidence="4">
    <location>
        <begin position="243"/>
        <end position="309"/>
    </location>
</feature>
<dbReference type="GO" id="GO:0005654">
    <property type="term" value="C:nucleoplasm"/>
    <property type="evidence" value="ECO:0007669"/>
    <property type="project" value="UniProtKB-ARBA"/>
</dbReference>
<proteinExistence type="inferred from homology"/>
<dbReference type="PANTHER" id="PTHR12460:SF0">
    <property type="entry name" value="CID DOMAIN-CONTAINING PROTEIN-RELATED"/>
    <property type="match status" value="1"/>
</dbReference>
<comment type="caution">
    <text evidence="7">The sequence shown here is derived from an EMBL/GenBank/DDBJ whole genome shotgun (WGS) entry which is preliminary data.</text>
</comment>
<sequence>MSSFSDSNLVKKFAELNNTQQSIQTLSLWLIHHRKHSKTIVQIWYRELEKAKPSKRLTFVYLANDVIQNSKKKGPEFSKDFSHILADAFTQASKDADEKMKASLLRVTDIWKERGVYDKAFIKRLKMCVGSDSASSTPQQRLKPPKPPKPPKAIAKVVKPEPVVQKAEPKKVKKNEEFSLRQEIEAMGVQLPQNVDAEELVQRLSDLENSASCDASVRERIAALPPEVSDISHLDKVQDRDSANKLSEKVDEAALLLNEYNRRLVAELEERKKVARMLRSFILGQQSQAKVAEKNLQDYKDKLTRVTSVRHELMSHIQNLPDLTLLPDVTGGLAPLPSAGDLFSLGN</sequence>
<dbReference type="Pfam" id="PF04818">
    <property type="entry name" value="CID"/>
    <property type="match status" value="1"/>
</dbReference>
<dbReference type="SUPFAM" id="SSF48464">
    <property type="entry name" value="ENTH/VHS domain"/>
    <property type="match status" value="1"/>
</dbReference>
<accession>A0A8S4A2K7</accession>
<dbReference type="GO" id="GO:0031124">
    <property type="term" value="P:mRNA 3'-end processing"/>
    <property type="evidence" value="ECO:0007669"/>
    <property type="project" value="TreeGrafter"/>
</dbReference>
<keyword evidence="4" id="KW-0175">Coiled coil</keyword>
<protein>
    <recommendedName>
        <fullName evidence="6">CID domain-containing protein</fullName>
    </recommendedName>
</protein>
<dbReference type="GO" id="GO:0000993">
    <property type="term" value="F:RNA polymerase II complex binding"/>
    <property type="evidence" value="ECO:0007669"/>
    <property type="project" value="TreeGrafter"/>
</dbReference>
<evidence type="ECO:0000256" key="2">
    <source>
        <dbReference type="ARBA" id="ARBA00023242"/>
    </source>
</evidence>
<evidence type="ECO:0000256" key="3">
    <source>
        <dbReference type="ARBA" id="ARBA00034310"/>
    </source>
</evidence>
<dbReference type="InterPro" id="IPR006569">
    <property type="entry name" value="CID_dom"/>
</dbReference>
<gene>
    <name evidence="7" type="ORF">CUNI_LOCUS20140</name>
</gene>
<evidence type="ECO:0000256" key="1">
    <source>
        <dbReference type="ARBA" id="ARBA00004123"/>
    </source>
</evidence>
<dbReference type="PROSITE" id="PS51391">
    <property type="entry name" value="CID"/>
    <property type="match status" value="1"/>
</dbReference>
<dbReference type="OrthoDB" id="10069473at2759"/>
<dbReference type="InterPro" id="IPR008942">
    <property type="entry name" value="ENTH_VHS"/>
</dbReference>
<dbReference type="PANTHER" id="PTHR12460">
    <property type="entry name" value="CYCLIN-DEPENDENT KINASE INHIBITOR-RELATED PROTEIN"/>
    <property type="match status" value="1"/>
</dbReference>
<dbReference type="Gene3D" id="6.10.250.2560">
    <property type="match status" value="1"/>
</dbReference>
<dbReference type="CDD" id="cd17002">
    <property type="entry name" value="CID_RPRD1"/>
    <property type="match status" value="1"/>
</dbReference>
<organism evidence="7 8">
    <name type="scientific">Candidula unifasciata</name>
    <dbReference type="NCBI Taxonomy" id="100452"/>
    <lineage>
        <taxon>Eukaryota</taxon>
        <taxon>Metazoa</taxon>
        <taxon>Spiralia</taxon>
        <taxon>Lophotrochozoa</taxon>
        <taxon>Mollusca</taxon>
        <taxon>Gastropoda</taxon>
        <taxon>Heterobranchia</taxon>
        <taxon>Euthyneura</taxon>
        <taxon>Panpulmonata</taxon>
        <taxon>Eupulmonata</taxon>
        <taxon>Stylommatophora</taxon>
        <taxon>Helicina</taxon>
        <taxon>Helicoidea</taxon>
        <taxon>Geomitridae</taxon>
        <taxon>Candidula</taxon>
    </lineage>
</organism>
<evidence type="ECO:0000313" key="7">
    <source>
        <dbReference type="EMBL" id="CAG5134582.1"/>
    </source>
</evidence>
<dbReference type="EMBL" id="CAJHNH020007346">
    <property type="protein sequence ID" value="CAG5134582.1"/>
    <property type="molecule type" value="Genomic_DNA"/>
</dbReference>
<dbReference type="Pfam" id="PF16566">
    <property type="entry name" value="CREPT"/>
    <property type="match status" value="1"/>
</dbReference>
<dbReference type="GO" id="GO:0001111">
    <property type="term" value="P:RNA polymerase II promoter clearance"/>
    <property type="evidence" value="ECO:0007669"/>
    <property type="project" value="UniProtKB-ARBA"/>
</dbReference>
<dbReference type="GO" id="GO:0042802">
    <property type="term" value="F:identical protein binding"/>
    <property type="evidence" value="ECO:0007669"/>
    <property type="project" value="UniProtKB-ARBA"/>
</dbReference>
<dbReference type="Gene3D" id="1.25.40.90">
    <property type="match status" value="1"/>
</dbReference>
<evidence type="ECO:0000313" key="8">
    <source>
        <dbReference type="Proteomes" id="UP000678393"/>
    </source>
</evidence>
<feature type="region of interest" description="Disordered" evidence="5">
    <location>
        <begin position="131"/>
        <end position="152"/>
    </location>
</feature>
<name>A0A8S4A2K7_9EUPU</name>
<comment type="similarity">
    <text evidence="3">Belongs to the UPF0400 (RTT103) family.</text>
</comment>
<keyword evidence="8" id="KW-1185">Reference proteome</keyword>
<keyword evidence="2" id="KW-0539">Nucleus</keyword>
<feature type="domain" description="CID" evidence="6">
    <location>
        <begin position="1"/>
        <end position="133"/>
    </location>
</feature>
<evidence type="ECO:0000256" key="4">
    <source>
        <dbReference type="SAM" id="Coils"/>
    </source>
</evidence>
<dbReference type="GO" id="GO:0097550">
    <property type="term" value="C:transcription preinitiation complex"/>
    <property type="evidence" value="ECO:0007669"/>
    <property type="project" value="UniProtKB-ARBA"/>
</dbReference>
<evidence type="ECO:0000259" key="6">
    <source>
        <dbReference type="PROSITE" id="PS51391"/>
    </source>
</evidence>
<comment type="subcellular location">
    <subcellularLocation>
        <location evidence="1">Nucleus</location>
    </subcellularLocation>
</comment>
<dbReference type="InterPro" id="IPR032337">
    <property type="entry name" value="RPRD1A/B_C"/>
</dbReference>
<evidence type="ECO:0000256" key="5">
    <source>
        <dbReference type="SAM" id="MobiDB-lite"/>
    </source>
</evidence>
<reference evidence="7" key="1">
    <citation type="submission" date="2021-04" db="EMBL/GenBank/DDBJ databases">
        <authorList>
            <consortium name="Molecular Ecology Group"/>
        </authorList>
    </citation>
    <scope>NUCLEOTIDE SEQUENCE</scope>
</reference>
<dbReference type="SMART" id="SM00582">
    <property type="entry name" value="RPR"/>
    <property type="match status" value="1"/>
</dbReference>
<dbReference type="AlphaFoldDB" id="A0A8S4A2K7"/>
<dbReference type="FunFam" id="1.25.40.90:FF:000007">
    <property type="entry name" value="Regulation of nuclear pre-mRNA domain-containing protein 1B"/>
    <property type="match status" value="1"/>
</dbReference>